<dbReference type="PATRIC" id="fig|796944.3.peg.871"/>
<keyword evidence="8" id="KW-1185">Reference proteome</keyword>
<dbReference type="InterPro" id="IPR029063">
    <property type="entry name" value="SAM-dependent_MTases_sf"/>
</dbReference>
<feature type="binding site" evidence="5">
    <location>
        <begin position="267"/>
        <end position="273"/>
    </location>
    <ligand>
        <name>S-adenosyl-L-methionine</name>
        <dbReference type="ChEBI" id="CHEBI:59789"/>
    </ligand>
</feature>
<dbReference type="InterPro" id="IPR023267">
    <property type="entry name" value="RCMT"/>
</dbReference>
<dbReference type="GO" id="GO:0001510">
    <property type="term" value="P:RNA methylation"/>
    <property type="evidence" value="ECO:0007669"/>
    <property type="project" value="InterPro"/>
</dbReference>
<accession>G9WTC7</accession>
<keyword evidence="3 5" id="KW-0949">S-adenosyl-L-methionine</keyword>
<dbReference type="HOGENOM" id="CLU_005316_0_1_9"/>
<dbReference type="Pfam" id="PF01189">
    <property type="entry name" value="Methyltr_RsmB-F"/>
    <property type="match status" value="1"/>
</dbReference>
<dbReference type="CDD" id="cd02440">
    <property type="entry name" value="AdoMet_MTases"/>
    <property type="match status" value="1"/>
</dbReference>
<dbReference type="SUPFAM" id="SSF48013">
    <property type="entry name" value="NusB-like"/>
    <property type="match status" value="1"/>
</dbReference>
<dbReference type="PRINTS" id="PR02008">
    <property type="entry name" value="RCMTFAMILY"/>
</dbReference>
<dbReference type="GO" id="GO:0006355">
    <property type="term" value="P:regulation of DNA-templated transcription"/>
    <property type="evidence" value="ECO:0007669"/>
    <property type="project" value="InterPro"/>
</dbReference>
<evidence type="ECO:0000256" key="3">
    <source>
        <dbReference type="ARBA" id="ARBA00022691"/>
    </source>
</evidence>
<dbReference type="EMBL" id="AFZD01000012">
    <property type="protein sequence ID" value="EHL12959.1"/>
    <property type="molecule type" value="Genomic_DNA"/>
</dbReference>
<comment type="caution">
    <text evidence="7">The sequence shown here is derived from an EMBL/GenBank/DDBJ whole genome shotgun (WGS) entry which is preliminary data.</text>
</comment>
<dbReference type="PANTHER" id="PTHR22807:SF53">
    <property type="entry name" value="RIBOSOMAL RNA SMALL SUBUNIT METHYLTRANSFERASE B-RELATED"/>
    <property type="match status" value="1"/>
</dbReference>
<keyword evidence="2 5" id="KW-0808">Transferase</keyword>
<feature type="active site" description="Nucleophile" evidence="5">
    <location>
        <position position="392"/>
    </location>
</feature>
<dbReference type="InterPro" id="IPR035926">
    <property type="entry name" value="NusB-like_sf"/>
</dbReference>
<evidence type="ECO:0000313" key="8">
    <source>
        <dbReference type="Proteomes" id="UP000003527"/>
    </source>
</evidence>
<dbReference type="InterPro" id="IPR006027">
    <property type="entry name" value="NusB_RsmB_TIM44"/>
</dbReference>
<evidence type="ECO:0000256" key="1">
    <source>
        <dbReference type="ARBA" id="ARBA00022603"/>
    </source>
</evidence>
<dbReference type="PROSITE" id="PS51686">
    <property type="entry name" value="SAM_MT_RSMB_NOP"/>
    <property type="match status" value="1"/>
</dbReference>
<dbReference type="PANTHER" id="PTHR22807">
    <property type="entry name" value="NOP2 YEAST -RELATED NOL1/NOP2/FMU SUN DOMAIN-CONTAINING"/>
    <property type="match status" value="1"/>
</dbReference>
<evidence type="ECO:0000256" key="4">
    <source>
        <dbReference type="ARBA" id="ARBA00022884"/>
    </source>
</evidence>
<evidence type="ECO:0000259" key="6">
    <source>
        <dbReference type="PROSITE" id="PS51686"/>
    </source>
</evidence>
<reference evidence="7 8" key="1">
    <citation type="submission" date="2011-08" db="EMBL/GenBank/DDBJ databases">
        <title>The Genome Sequence of Oribacterium sp. ACB7.</title>
        <authorList>
            <consortium name="The Broad Institute Genome Sequencing Platform"/>
            <person name="Earl A."/>
            <person name="Ward D."/>
            <person name="Feldgarden M."/>
            <person name="Gevers D."/>
            <person name="Sizova M."/>
            <person name="Hazen A."/>
            <person name="Epstein S."/>
            <person name="Young S.K."/>
            <person name="Zeng Q."/>
            <person name="Gargeya S."/>
            <person name="Fitzgerald M."/>
            <person name="Haas B."/>
            <person name="Abouelleil A."/>
            <person name="Alvarado L."/>
            <person name="Arachchi H.M."/>
            <person name="Berlin A."/>
            <person name="Brown A."/>
            <person name="Chapman S.B."/>
            <person name="Chen Z."/>
            <person name="Dunbar C."/>
            <person name="Freedman E."/>
            <person name="Gearin G."/>
            <person name="Gellesch M."/>
            <person name="Goldberg J."/>
            <person name="Griggs A."/>
            <person name="Gujja S."/>
            <person name="Heiman D."/>
            <person name="Howarth C."/>
            <person name="Larson L."/>
            <person name="Lui A."/>
            <person name="MacDonald P.J.P."/>
            <person name="Montmayeur A."/>
            <person name="Murphy C."/>
            <person name="Neiman D."/>
            <person name="Pearson M."/>
            <person name="Priest M."/>
            <person name="Roberts A."/>
            <person name="Saif S."/>
            <person name="Shea T."/>
            <person name="Shenoy N."/>
            <person name="Sisk P."/>
            <person name="Stolte C."/>
            <person name="Sykes S."/>
            <person name="Wortman J."/>
            <person name="Nusbaum C."/>
            <person name="Birren B."/>
        </authorList>
    </citation>
    <scope>NUCLEOTIDE SEQUENCE [LARGE SCALE GENOMIC DNA]</scope>
    <source>
        <strain evidence="7 8">ACB7</strain>
    </source>
</reference>
<keyword evidence="4 5" id="KW-0694">RNA-binding</keyword>
<evidence type="ECO:0000256" key="5">
    <source>
        <dbReference type="PROSITE-ProRule" id="PRU01023"/>
    </source>
</evidence>
<dbReference type="GO" id="GO:0008173">
    <property type="term" value="F:RNA methyltransferase activity"/>
    <property type="evidence" value="ECO:0007669"/>
    <property type="project" value="InterPro"/>
</dbReference>
<dbReference type="InterPro" id="IPR049560">
    <property type="entry name" value="MeTrfase_RsmB-F_NOP2_cat"/>
</dbReference>
<dbReference type="GO" id="GO:0003723">
    <property type="term" value="F:RNA binding"/>
    <property type="evidence" value="ECO:0007669"/>
    <property type="project" value="UniProtKB-UniRule"/>
</dbReference>
<dbReference type="Proteomes" id="UP000003527">
    <property type="component" value="Unassembled WGS sequence"/>
</dbReference>
<dbReference type="Gene3D" id="1.10.940.10">
    <property type="entry name" value="NusB-like"/>
    <property type="match status" value="1"/>
</dbReference>
<organism evidence="7 8">
    <name type="scientific">Oribacterium asaccharolyticum ACB7</name>
    <dbReference type="NCBI Taxonomy" id="796944"/>
    <lineage>
        <taxon>Bacteria</taxon>
        <taxon>Bacillati</taxon>
        <taxon>Bacillota</taxon>
        <taxon>Clostridia</taxon>
        <taxon>Lachnospirales</taxon>
        <taxon>Lachnospiraceae</taxon>
        <taxon>Oribacterium</taxon>
    </lineage>
</organism>
<comment type="similarity">
    <text evidence="5">Belongs to the class I-like SAM-binding methyltransferase superfamily. RsmB/NOP family.</text>
</comment>
<dbReference type="AlphaFoldDB" id="G9WTC7"/>
<gene>
    <name evidence="7" type="ORF">HMPREF9624_00161</name>
</gene>
<keyword evidence="1 5" id="KW-0489">Methyltransferase</keyword>
<evidence type="ECO:0000256" key="2">
    <source>
        <dbReference type="ARBA" id="ARBA00022679"/>
    </source>
</evidence>
<proteinExistence type="inferred from homology"/>
<dbReference type="Gene3D" id="3.40.50.150">
    <property type="entry name" value="Vaccinia Virus protein VP39"/>
    <property type="match status" value="1"/>
</dbReference>
<dbReference type="SUPFAM" id="SSF53335">
    <property type="entry name" value="S-adenosyl-L-methionine-dependent methyltransferases"/>
    <property type="match status" value="1"/>
</dbReference>
<evidence type="ECO:0000313" key="7">
    <source>
        <dbReference type="EMBL" id="EHL12959.1"/>
    </source>
</evidence>
<feature type="binding site" evidence="5">
    <location>
        <position position="318"/>
    </location>
    <ligand>
        <name>S-adenosyl-L-methionine</name>
        <dbReference type="ChEBI" id="CHEBI:59789"/>
    </ligand>
</feature>
<sequence length="446" mass="51121">MERKKRERLSGKKTQGDWKKRLAESKTATPCIHKKTEREAVLELLCSVFTGGEFLHLALRKLFSEESYFDTRSRAFITRLSRGILERYIQIDYFLSLYSNTPLRKMKPVLLQVLRLSVYQLLFLDKIPPHAAINEGLNYLKKRKLQGLVPFANAILRKIAQDKEQLLQKLEQEYREDAIGAALPEEIFAFLKRDYGVEETLRIAKSFLSSDAGFYIRNEAGEGEKVLGNIMEEERFLSGEVSIQDFSSQEVGRIAHLREGSRVLDCCSAPGGKACHMASRLKGSGMVYARDEKSDKLHYIEENRERLHLENMEIEAWDARKPDSRFAKEEDKLDVVLCDAPCSGLGVIGKKADLRLHFSKEGVKSLQSLQREILSTVQSYVKRGGQLIYSTCTLSREENEENRDFILKSFPFRLETEKKFLPGEPGDGFYYASFIRTEETGQPCKV</sequence>
<name>G9WTC7_9FIRM</name>
<dbReference type="InterPro" id="IPR001678">
    <property type="entry name" value="MeTrfase_RsmB-F_NOP2_dom"/>
</dbReference>
<feature type="binding site" evidence="5">
    <location>
        <position position="339"/>
    </location>
    <ligand>
        <name>S-adenosyl-L-methionine</name>
        <dbReference type="ChEBI" id="CHEBI:59789"/>
    </ligand>
</feature>
<feature type="binding site" evidence="5">
    <location>
        <position position="291"/>
    </location>
    <ligand>
        <name>S-adenosyl-L-methionine</name>
        <dbReference type="ChEBI" id="CHEBI:59789"/>
    </ligand>
</feature>
<dbReference type="Pfam" id="PF01029">
    <property type="entry name" value="NusB"/>
    <property type="match status" value="1"/>
</dbReference>
<feature type="domain" description="SAM-dependent MTase RsmB/NOP-type" evidence="6">
    <location>
        <begin position="162"/>
        <end position="446"/>
    </location>
</feature>
<protein>
    <recommendedName>
        <fullName evidence="6">SAM-dependent MTase RsmB/NOP-type domain-containing protein</fullName>
    </recommendedName>
</protein>